<dbReference type="KEGG" id="pef:A7E78_07245"/>
<sequence>MEDSEFRRLELYLKSRGVQCYRFMDRHKVDTLYRSGYKVLFFSFFGENVFTGDAESILLVRPGDDRHLSRHLLEEVQRFGNELVSREKAA</sequence>
<proteinExistence type="predicted"/>
<evidence type="ECO:0000313" key="2">
    <source>
        <dbReference type="Proteomes" id="UP000182517"/>
    </source>
</evidence>
<dbReference type="Proteomes" id="UP000182517">
    <property type="component" value="Chromosome"/>
</dbReference>
<name>A0A1L3GNZ6_9BACT</name>
<dbReference type="RefSeq" id="WP_072283619.1">
    <property type="nucleotide sequence ID" value="NZ_CP015519.1"/>
</dbReference>
<keyword evidence="2" id="KW-1185">Reference proteome</keyword>
<dbReference type="AlphaFoldDB" id="A0A1L3GNZ6"/>
<evidence type="ECO:0000313" key="1">
    <source>
        <dbReference type="EMBL" id="APG27653.1"/>
    </source>
</evidence>
<protein>
    <submittedName>
        <fullName evidence="1">Uncharacterized protein</fullName>
    </submittedName>
</protein>
<gene>
    <name evidence="1" type="ORF">A7E78_07245</name>
</gene>
<accession>A0A1L3GNZ6</accession>
<reference evidence="1 2" key="1">
    <citation type="journal article" date="2017" name="Genome Announc.">
        <title>Complete Genome Sequences of Two Acetylene-Fermenting Pelobacter acetylenicus Strains.</title>
        <authorList>
            <person name="Sutton J.M."/>
            <person name="Baesman S.M."/>
            <person name="Fierst J.L."/>
            <person name="Poret-Peterson A.T."/>
            <person name="Oremland R.S."/>
            <person name="Dunlap D.S."/>
            <person name="Akob D.M."/>
        </authorList>
    </citation>
    <scope>NUCLEOTIDE SEQUENCE [LARGE SCALE GENOMIC DNA]</scope>
    <source>
        <strain evidence="1 2">SFB93</strain>
    </source>
</reference>
<dbReference type="EMBL" id="CP015519">
    <property type="protein sequence ID" value="APG27653.1"/>
    <property type="molecule type" value="Genomic_DNA"/>
</dbReference>
<organism evidence="1 2">
    <name type="scientific">Syntrophotalea acetylenivorans</name>
    <dbReference type="NCBI Taxonomy" id="1842532"/>
    <lineage>
        <taxon>Bacteria</taxon>
        <taxon>Pseudomonadati</taxon>
        <taxon>Thermodesulfobacteriota</taxon>
        <taxon>Desulfuromonadia</taxon>
        <taxon>Desulfuromonadales</taxon>
        <taxon>Syntrophotaleaceae</taxon>
        <taxon>Syntrophotalea</taxon>
    </lineage>
</organism>